<gene>
    <name evidence="8" type="ORF">CKM354_001190000</name>
</gene>
<reference evidence="8 9" key="1">
    <citation type="submission" date="2021-01" db="EMBL/GenBank/DDBJ databases">
        <title>Cercospora kikuchii MAFF 305040 whole genome shotgun sequence.</title>
        <authorList>
            <person name="Kashiwa T."/>
            <person name="Suzuki T."/>
        </authorList>
    </citation>
    <scope>NUCLEOTIDE SEQUENCE [LARGE SCALE GENOMIC DNA]</scope>
    <source>
        <strain evidence="8 9">MAFF 305040</strain>
    </source>
</reference>
<dbReference type="GO" id="GO:0004730">
    <property type="term" value="F:pseudouridylate synthase activity"/>
    <property type="evidence" value="ECO:0007669"/>
    <property type="project" value="InterPro"/>
</dbReference>
<dbReference type="AlphaFoldDB" id="A0A9P3FIR8"/>
<dbReference type="InterPro" id="IPR022830">
    <property type="entry name" value="Indigdn_synthA-like"/>
</dbReference>
<evidence type="ECO:0000313" key="8">
    <source>
        <dbReference type="EMBL" id="GIZ48856.1"/>
    </source>
</evidence>
<dbReference type="RefSeq" id="XP_044663343.1">
    <property type="nucleotide sequence ID" value="XM_044807408.1"/>
</dbReference>
<dbReference type="GeneID" id="68297475"/>
<evidence type="ECO:0000256" key="3">
    <source>
        <dbReference type="ARBA" id="ARBA00023211"/>
    </source>
</evidence>
<keyword evidence="1" id="KW-0479">Metal-binding</keyword>
<keyword evidence="2" id="KW-0378">Hydrolase</keyword>
<feature type="compositionally biased region" description="Low complexity" evidence="6">
    <location>
        <begin position="349"/>
        <end position="361"/>
    </location>
</feature>
<dbReference type="CDD" id="cd01941">
    <property type="entry name" value="YeiC_kinase_like"/>
    <property type="match status" value="1"/>
</dbReference>
<dbReference type="EMBL" id="BOLY01000008">
    <property type="protein sequence ID" value="GIZ48856.1"/>
    <property type="molecule type" value="Genomic_DNA"/>
</dbReference>
<dbReference type="Gene3D" id="3.40.1190.20">
    <property type="match status" value="1"/>
</dbReference>
<dbReference type="InterPro" id="IPR007342">
    <property type="entry name" value="PsuG"/>
</dbReference>
<dbReference type="PANTHER" id="PTHR42909">
    <property type="entry name" value="ZGC:136858"/>
    <property type="match status" value="1"/>
</dbReference>
<evidence type="ECO:0000256" key="1">
    <source>
        <dbReference type="ARBA" id="ARBA00022723"/>
    </source>
</evidence>
<dbReference type="Pfam" id="PF04227">
    <property type="entry name" value="Indigoidine_A"/>
    <property type="match status" value="1"/>
</dbReference>
<evidence type="ECO:0000313" key="9">
    <source>
        <dbReference type="Proteomes" id="UP000825890"/>
    </source>
</evidence>
<proteinExistence type="inferred from homology"/>
<accession>A0A9P3FIR8</accession>
<dbReference type="GO" id="GO:0005737">
    <property type="term" value="C:cytoplasm"/>
    <property type="evidence" value="ECO:0007669"/>
    <property type="project" value="TreeGrafter"/>
</dbReference>
<dbReference type="OrthoDB" id="198885at2759"/>
<feature type="domain" description="Carbohydrate kinase PfkB" evidence="7">
    <location>
        <begin position="472"/>
        <end position="681"/>
    </location>
</feature>
<feature type="region of interest" description="Disordered" evidence="6">
    <location>
        <begin position="349"/>
        <end position="368"/>
    </location>
</feature>
<evidence type="ECO:0000256" key="5">
    <source>
        <dbReference type="ARBA" id="ARBA00023295"/>
    </source>
</evidence>
<dbReference type="InterPro" id="IPR029056">
    <property type="entry name" value="Ribokinase-like"/>
</dbReference>
<dbReference type="Pfam" id="PF00294">
    <property type="entry name" value="PfkB"/>
    <property type="match status" value="1"/>
</dbReference>
<dbReference type="SUPFAM" id="SSF53613">
    <property type="entry name" value="Ribokinase-like"/>
    <property type="match status" value="1"/>
</dbReference>
<dbReference type="Gene3D" id="3.40.1790.10">
    <property type="entry name" value="Indigoidine synthase domain"/>
    <property type="match status" value="1"/>
</dbReference>
<organism evidence="8 9">
    <name type="scientific">Cercospora kikuchii</name>
    <dbReference type="NCBI Taxonomy" id="84275"/>
    <lineage>
        <taxon>Eukaryota</taxon>
        <taxon>Fungi</taxon>
        <taxon>Dikarya</taxon>
        <taxon>Ascomycota</taxon>
        <taxon>Pezizomycotina</taxon>
        <taxon>Dothideomycetes</taxon>
        <taxon>Dothideomycetidae</taxon>
        <taxon>Mycosphaerellales</taxon>
        <taxon>Mycosphaerellaceae</taxon>
        <taxon>Cercospora</taxon>
    </lineage>
</organism>
<evidence type="ECO:0000259" key="7">
    <source>
        <dbReference type="Pfam" id="PF00294"/>
    </source>
</evidence>
<dbReference type="HAMAP" id="MF_01876">
    <property type="entry name" value="PsiMP_glycosidase"/>
    <property type="match status" value="1"/>
</dbReference>
<name>A0A9P3FIR8_9PEZI</name>
<sequence length="868" mass="91681">MFTSWICRACRNGLGPARSQSIQTTSRRHLSTNSKYFRVSEEVQQAIAEKKPVVALESTIYTHGFPYPDNLALASKLESLVRLNGGVPATIGILEGVARVGLGADELVRLVSAPAAKISRRDFGFVLGLKDAEGKALNGGTTVSGTMILAYMAGIRIFGTGGLGGVHRGAEQTMDISADLTELGRTPVAVISSGCKSFLDIPKTLEYLETQGVAVATFADGRAGQVDFPAFYTRDSGVKSPQVLQTEEDAARVILAQQSLGLQSGMHFANPIPQQYSVPFQQMEDAIHQALQDASAAGAKGAAITPYILDKIKKITGSKSVEANRALVEANVIRAAKVAAALQRLEAGDSSGANASDSNAAQVTGPGASNYTSNGVSIGLASNGSSNARSFSQHEKNLMKGMRKRGSSYQEIATKFNAEQHIASVIEAVRDSPNRLAFGGAASPHQEPAESAPPETKASVFVAGSLAVDLACDFNPKSGSSLQSPEMNTSNPAKIMQSLGGVGHNVARAAHLMGANVRLCSAIGDDLTGKAALEALSAAEMSTEGIKTLPSSSEARTAQYIAVNDKNKDLVLAMADMSILETPSTKTSILNDTFQNFWLPQLHSHNPSHLVLDGNWSPEYLAYWLSSTKTSSHKTHITFEPVSTSKSTNLFHLPPKLHTPSTFPNNSIDLTTPNAYELNAMYTAGRSTGTFDSKSWWSIIDALGIPHSGARAQMTFATNRRLVDEGIPQQTIQLLPFIPTVCCKLGAEGVLLTQLLPAGDERLSDGAYAPYVLSRCANGTEESVGVGGVYMRLFPAVEEVKAEDVVSVNGVGDTFAGTIVAGLAGAAEKGKKGARVEDFIDVAQRAAVLTLKSKESVSPGLGTLRLLL</sequence>
<evidence type="ECO:0000256" key="4">
    <source>
        <dbReference type="ARBA" id="ARBA00023239"/>
    </source>
</evidence>
<dbReference type="PANTHER" id="PTHR42909:SF1">
    <property type="entry name" value="CARBOHYDRATE KINASE PFKB DOMAIN-CONTAINING PROTEIN"/>
    <property type="match status" value="1"/>
</dbReference>
<dbReference type="InterPro" id="IPR011611">
    <property type="entry name" value="PfkB_dom"/>
</dbReference>
<dbReference type="Proteomes" id="UP000825890">
    <property type="component" value="Unassembled WGS sequence"/>
</dbReference>
<keyword evidence="5" id="KW-0326">Glycosidase</keyword>
<keyword evidence="4" id="KW-0456">Lyase</keyword>
<dbReference type="GO" id="GO:0046872">
    <property type="term" value="F:metal ion binding"/>
    <property type="evidence" value="ECO:0007669"/>
    <property type="project" value="UniProtKB-KW"/>
</dbReference>
<keyword evidence="3" id="KW-0464">Manganese</keyword>
<comment type="caution">
    <text evidence="8">The sequence shown here is derived from an EMBL/GenBank/DDBJ whole genome shotgun (WGS) entry which is preliminary data.</text>
</comment>
<protein>
    <recommendedName>
        <fullName evidence="7">Carbohydrate kinase PfkB domain-containing protein</fullName>
    </recommendedName>
</protein>
<evidence type="ECO:0000256" key="2">
    <source>
        <dbReference type="ARBA" id="ARBA00022801"/>
    </source>
</evidence>
<keyword evidence="9" id="KW-1185">Reference proteome</keyword>
<evidence type="ECO:0000256" key="6">
    <source>
        <dbReference type="SAM" id="MobiDB-lite"/>
    </source>
</evidence>
<dbReference type="GO" id="GO:0016798">
    <property type="term" value="F:hydrolase activity, acting on glycosyl bonds"/>
    <property type="evidence" value="ECO:0007669"/>
    <property type="project" value="UniProtKB-KW"/>
</dbReference>
<dbReference type="SUPFAM" id="SSF110581">
    <property type="entry name" value="Indigoidine synthase A-like"/>
    <property type="match status" value="1"/>
</dbReference>